<evidence type="ECO:0000256" key="6">
    <source>
        <dbReference type="RuleBase" id="RU004057"/>
    </source>
</evidence>
<feature type="transmembrane region" description="Helical" evidence="7">
    <location>
        <begin position="138"/>
        <end position="155"/>
    </location>
</feature>
<evidence type="ECO:0000256" key="5">
    <source>
        <dbReference type="ARBA" id="ARBA00023136"/>
    </source>
</evidence>
<evidence type="ECO:0000259" key="8">
    <source>
        <dbReference type="Pfam" id="PF01618"/>
    </source>
</evidence>
<keyword evidence="6" id="KW-0653">Protein transport</keyword>
<proteinExistence type="inferred from homology"/>
<dbReference type="Proteomes" id="UP000245020">
    <property type="component" value="Unassembled WGS sequence"/>
</dbReference>
<gene>
    <name evidence="9" type="ORF">DC083_08970</name>
</gene>
<dbReference type="GO" id="GO:0015031">
    <property type="term" value="P:protein transport"/>
    <property type="evidence" value="ECO:0007669"/>
    <property type="project" value="UniProtKB-KW"/>
</dbReference>
<comment type="subcellular location">
    <subcellularLocation>
        <location evidence="1">Cell membrane</location>
        <topology evidence="1">Multi-pass membrane protein</topology>
    </subcellularLocation>
    <subcellularLocation>
        <location evidence="6">Membrane</location>
        <topology evidence="6">Multi-pass membrane protein</topology>
    </subcellularLocation>
</comment>
<feature type="transmembrane region" description="Helical" evidence="7">
    <location>
        <begin position="175"/>
        <end position="199"/>
    </location>
</feature>
<keyword evidence="5 7" id="KW-0472">Membrane</keyword>
<dbReference type="AlphaFoldDB" id="A0A2U2ACQ1"/>
<keyword evidence="2" id="KW-1003">Cell membrane</keyword>
<dbReference type="RefSeq" id="WP_109189878.1">
    <property type="nucleotide sequence ID" value="NZ_BMYA01000004.1"/>
</dbReference>
<dbReference type="Pfam" id="PF01618">
    <property type="entry name" value="MotA_ExbB"/>
    <property type="match status" value="1"/>
</dbReference>
<dbReference type="InterPro" id="IPR002898">
    <property type="entry name" value="MotA_ExbB_proton_chnl"/>
</dbReference>
<dbReference type="OrthoDB" id="5149787at2"/>
<dbReference type="NCBIfam" id="NF033915">
    <property type="entry name" value="antiphage_ZorA_2"/>
    <property type="match status" value="1"/>
</dbReference>
<keyword evidence="6" id="KW-0813">Transport</keyword>
<keyword evidence="10" id="KW-1185">Reference proteome</keyword>
<comment type="caution">
    <text evidence="9">The sequence shown here is derived from an EMBL/GenBank/DDBJ whole genome shotgun (WGS) entry which is preliminary data.</text>
</comment>
<keyword evidence="4 7" id="KW-1133">Transmembrane helix</keyword>
<evidence type="ECO:0000256" key="1">
    <source>
        <dbReference type="ARBA" id="ARBA00004651"/>
    </source>
</evidence>
<accession>A0A2U2ACQ1</accession>
<sequence length="591" mass="65986">MKDVFLNLLPDFSSLFQLHEDGLTALFILILFAICVYCCSYIFVKKRSSIHKINSLVQLFQKYKDQDVYLQKYEFEQDISAIRDLKTGELAKDYKDTLIFNSQDEKVYSSIDSEYYFNTETLASAITHNRLLSSIPSLLVAAGVLGTFVGLVTGLRGLDIHSDEIEVLKSGIGQLVAGISFAFMTSIWGVLLSLILNFVEKSVERSITTKIDNLNGLIQEIFPAITSEQNLQKIANNTEESKEALQELHEKLGSTMQEAVRGLSQGLEEAITVALNNVMKPAIDSLITTTQDHSTAALEGLIDRFTDGLHSAGKAQEMQLRAAGDTVNQAALQMGTELKSFLEVQQQQATQISEQEQARQEIVNQQLAQMREQYESFLQSTSESEKAQQEVTARLLSQHEALLTQLQNVTETMRINGQHLDNSSNQLGLLSNNLKQLVDSFNETLVHVAQNVEKASEKNNEVATLLDSQFDALAEISMSLKETCNVLGRSAELANDGFKNLEEHQTKFLDDLGNEFAGITDLLVGEVDRLKESVRESLIDYNEQVTNQIADRFKEWNTQTISFANNMSKIVATIGDLVDEIEVKSKYSGKF</sequence>
<feature type="transmembrane region" description="Helical" evidence="7">
    <location>
        <begin position="23"/>
        <end position="44"/>
    </location>
</feature>
<feature type="domain" description="MotA/TolQ/ExbB proton channel" evidence="8">
    <location>
        <begin position="101"/>
        <end position="212"/>
    </location>
</feature>
<evidence type="ECO:0000313" key="9">
    <source>
        <dbReference type="EMBL" id="PWD80436.1"/>
    </source>
</evidence>
<evidence type="ECO:0000256" key="7">
    <source>
        <dbReference type="SAM" id="Phobius"/>
    </source>
</evidence>
<evidence type="ECO:0000313" key="10">
    <source>
        <dbReference type="Proteomes" id="UP000245020"/>
    </source>
</evidence>
<organism evidence="9 10">
    <name type="scientific">Ignatzschineria ureiclastica</name>
    <dbReference type="NCBI Taxonomy" id="472582"/>
    <lineage>
        <taxon>Bacteria</taxon>
        <taxon>Pseudomonadati</taxon>
        <taxon>Pseudomonadota</taxon>
        <taxon>Gammaproteobacteria</taxon>
        <taxon>Cardiobacteriales</taxon>
        <taxon>Ignatzschineriaceae</taxon>
        <taxon>Ignatzschineria</taxon>
    </lineage>
</organism>
<evidence type="ECO:0000256" key="2">
    <source>
        <dbReference type="ARBA" id="ARBA00022475"/>
    </source>
</evidence>
<dbReference type="EMBL" id="QEWQ01000006">
    <property type="protein sequence ID" value="PWD80436.1"/>
    <property type="molecule type" value="Genomic_DNA"/>
</dbReference>
<protein>
    <recommendedName>
        <fullName evidence="8">MotA/TolQ/ExbB proton channel domain-containing protein</fullName>
    </recommendedName>
</protein>
<comment type="similarity">
    <text evidence="6">Belongs to the exbB/tolQ family.</text>
</comment>
<name>A0A2U2ACQ1_9GAMM</name>
<keyword evidence="3 7" id="KW-0812">Transmembrane</keyword>
<dbReference type="GO" id="GO:0005886">
    <property type="term" value="C:plasma membrane"/>
    <property type="evidence" value="ECO:0007669"/>
    <property type="project" value="UniProtKB-SubCell"/>
</dbReference>
<evidence type="ECO:0000256" key="3">
    <source>
        <dbReference type="ARBA" id="ARBA00022692"/>
    </source>
</evidence>
<evidence type="ECO:0000256" key="4">
    <source>
        <dbReference type="ARBA" id="ARBA00022989"/>
    </source>
</evidence>
<reference evidence="10" key="1">
    <citation type="submission" date="2018-05" db="EMBL/GenBank/DDBJ databases">
        <title>Ignatzschineria dubaiensis sp. nov., isolated from necrotic foot tissues of dromedaries (Camelus dromedarius) and associated maggots in Dubai, United Arab Emirates.</title>
        <authorList>
            <person name="Tsang C.C."/>
            <person name="Tang J.Y.M."/>
            <person name="Fong J.Y.H."/>
            <person name="Kinne J."/>
            <person name="Lee H.H."/>
            <person name="Joseph M."/>
            <person name="Jose S."/>
            <person name="Schuster R.K."/>
            <person name="Tang Y."/>
            <person name="Sivakumar S."/>
            <person name="Chen J.H.K."/>
            <person name="Teng J.L.L."/>
            <person name="Lau S.K.P."/>
            <person name="Wernery U."/>
            <person name="Woo P.C.Y."/>
        </authorList>
    </citation>
    <scope>NUCLEOTIDE SEQUENCE [LARGE SCALE GENOMIC DNA]</scope>
    <source>
        <strain evidence="10">KCTC 22644</strain>
    </source>
</reference>